<evidence type="ECO:0000256" key="5">
    <source>
        <dbReference type="ARBA" id="ARBA00022832"/>
    </source>
</evidence>
<dbReference type="RefSeq" id="XP_017780908.1">
    <property type="nucleotide sequence ID" value="XM_017925419.1"/>
</dbReference>
<keyword evidence="11 12" id="KW-0275">Fatty acid biosynthesis</keyword>
<evidence type="ECO:0000256" key="6">
    <source>
        <dbReference type="ARBA" id="ARBA00022989"/>
    </source>
</evidence>
<keyword evidence="10 14" id="KW-0472">Membrane</keyword>
<evidence type="ECO:0000256" key="13">
    <source>
        <dbReference type="SAM" id="MobiDB-lite"/>
    </source>
</evidence>
<dbReference type="InterPro" id="IPR005804">
    <property type="entry name" value="FA_desaturase_dom"/>
</dbReference>
<comment type="domain">
    <text evidence="12">The histidine box domains are involved in binding the catalytic metal ions.</text>
</comment>
<keyword evidence="9" id="KW-0443">Lipid metabolism</keyword>
<evidence type="ECO:0000313" key="17">
    <source>
        <dbReference type="RefSeq" id="XP_017780908.1"/>
    </source>
</evidence>
<evidence type="ECO:0000256" key="11">
    <source>
        <dbReference type="ARBA" id="ARBA00023160"/>
    </source>
</evidence>
<evidence type="ECO:0000256" key="3">
    <source>
        <dbReference type="ARBA" id="ARBA00022516"/>
    </source>
</evidence>
<reference evidence="17" key="1">
    <citation type="submission" date="2025-08" db="UniProtKB">
        <authorList>
            <consortium name="RefSeq"/>
        </authorList>
    </citation>
    <scope>IDENTIFICATION</scope>
    <source>
        <tissue evidence="17">Whole Larva</tissue>
    </source>
</reference>
<evidence type="ECO:0000256" key="12">
    <source>
        <dbReference type="RuleBase" id="RU000581"/>
    </source>
</evidence>
<dbReference type="Pfam" id="PF00487">
    <property type="entry name" value="FA_desaturase"/>
    <property type="match status" value="1"/>
</dbReference>
<dbReference type="InterPro" id="IPR015876">
    <property type="entry name" value="Acyl-CoA_DS"/>
</dbReference>
<organism evidence="16 17">
    <name type="scientific">Nicrophorus vespilloides</name>
    <name type="common">Boreal carrion beetle</name>
    <dbReference type="NCBI Taxonomy" id="110193"/>
    <lineage>
        <taxon>Eukaryota</taxon>
        <taxon>Metazoa</taxon>
        <taxon>Ecdysozoa</taxon>
        <taxon>Arthropoda</taxon>
        <taxon>Hexapoda</taxon>
        <taxon>Insecta</taxon>
        <taxon>Pterygota</taxon>
        <taxon>Neoptera</taxon>
        <taxon>Endopterygota</taxon>
        <taxon>Coleoptera</taxon>
        <taxon>Polyphaga</taxon>
        <taxon>Staphyliniformia</taxon>
        <taxon>Silphidae</taxon>
        <taxon>Nicrophorinae</taxon>
        <taxon>Nicrophorus</taxon>
    </lineage>
</organism>
<sequence>MAPNLIGASALFLDEATRSGESPIKQQHQVVRPKRTPQGPQYSWNIVWRNVLGMLYMHIFSFYGLYLLFCVCKWKTFFWSLFLTIFGAQGVTAGAHRLWAHRCYKAKLPLRILLAFAQTIAFQNDLYEWVRDHRVHHKFTDTDADPHNAQRGFFFSHVGWLLVRKHKDIMTKGKTVDMSDMLADPVVRFQKKYYLLLTPICCLLVPMLVPCYYWNEKLYISWYVTTILRYTLSLNGTWLVNSAAHIFGTKPYDKNIGPTENKFVAAIAFGEGWHNYHHIFPWDYKASELGYKLNVTTSIIDFFAWMGWAYDLKTVSRDMIERRSKRTGDGTRSPTQSEELLEDDQRREGHGIAGGIWGWGDGDMTAEDLNAAEVHNRQLL</sequence>
<evidence type="ECO:0000259" key="15">
    <source>
        <dbReference type="Pfam" id="PF00487"/>
    </source>
</evidence>
<evidence type="ECO:0000256" key="8">
    <source>
        <dbReference type="ARBA" id="ARBA00023004"/>
    </source>
</evidence>
<evidence type="ECO:0000313" key="16">
    <source>
        <dbReference type="Proteomes" id="UP000695000"/>
    </source>
</evidence>
<keyword evidence="3 12" id="KW-0444">Lipid biosynthesis</keyword>
<keyword evidence="5" id="KW-0276">Fatty acid metabolism</keyword>
<protein>
    <submittedName>
        <fullName evidence="17">(11Z)-hexadec-11-enoyl-CoA conjugase-like</fullName>
    </submittedName>
</protein>
<dbReference type="CDD" id="cd03505">
    <property type="entry name" value="Delta9-FADS-like"/>
    <property type="match status" value="1"/>
</dbReference>
<feature type="region of interest" description="Disordered" evidence="13">
    <location>
        <begin position="323"/>
        <end position="345"/>
    </location>
</feature>
<proteinExistence type="inferred from homology"/>
<accession>A0ABM1N258</accession>
<evidence type="ECO:0000256" key="10">
    <source>
        <dbReference type="ARBA" id="ARBA00023136"/>
    </source>
</evidence>
<keyword evidence="4 12" id="KW-0812">Transmembrane</keyword>
<evidence type="ECO:0000256" key="2">
    <source>
        <dbReference type="ARBA" id="ARBA00009295"/>
    </source>
</evidence>
<evidence type="ECO:0000256" key="7">
    <source>
        <dbReference type="ARBA" id="ARBA00023002"/>
    </source>
</evidence>
<feature type="transmembrane region" description="Helical" evidence="14">
    <location>
        <begin position="193"/>
        <end position="215"/>
    </location>
</feature>
<feature type="transmembrane region" description="Helical" evidence="14">
    <location>
        <begin position="51"/>
        <end position="71"/>
    </location>
</feature>
<name>A0ABM1N258_NICVS</name>
<keyword evidence="7 12" id="KW-0560">Oxidoreductase</keyword>
<keyword evidence="6 14" id="KW-1133">Transmembrane helix</keyword>
<keyword evidence="8" id="KW-0408">Iron</keyword>
<dbReference type="PANTHER" id="PTHR11351:SF98">
    <property type="entry name" value="RE43130P"/>
    <property type="match status" value="1"/>
</dbReference>
<comment type="similarity">
    <text evidence="2 12">Belongs to the fatty acid desaturase type 1 family.</text>
</comment>
<evidence type="ECO:0000256" key="1">
    <source>
        <dbReference type="ARBA" id="ARBA00004141"/>
    </source>
</evidence>
<dbReference type="PANTHER" id="PTHR11351">
    <property type="entry name" value="ACYL-COA DESATURASE"/>
    <property type="match status" value="1"/>
</dbReference>
<evidence type="ECO:0000256" key="9">
    <source>
        <dbReference type="ARBA" id="ARBA00023098"/>
    </source>
</evidence>
<dbReference type="PRINTS" id="PR00075">
    <property type="entry name" value="FACDDSATRASE"/>
</dbReference>
<comment type="subcellular location">
    <subcellularLocation>
        <location evidence="1">Membrane</location>
        <topology evidence="1">Multi-pass membrane protein</topology>
    </subcellularLocation>
</comment>
<keyword evidence="16" id="KW-1185">Reference proteome</keyword>
<evidence type="ECO:0000256" key="14">
    <source>
        <dbReference type="SAM" id="Phobius"/>
    </source>
</evidence>
<feature type="transmembrane region" description="Helical" evidence="14">
    <location>
        <begin position="77"/>
        <end position="99"/>
    </location>
</feature>
<dbReference type="Proteomes" id="UP000695000">
    <property type="component" value="Unplaced"/>
</dbReference>
<comment type="cofactor">
    <cofactor evidence="12">
        <name>Fe(2+)</name>
        <dbReference type="ChEBI" id="CHEBI:29033"/>
    </cofactor>
</comment>
<gene>
    <name evidence="17" type="primary">LOC108565802</name>
</gene>
<evidence type="ECO:0000256" key="4">
    <source>
        <dbReference type="ARBA" id="ARBA00022692"/>
    </source>
</evidence>
<dbReference type="GeneID" id="108565802"/>
<feature type="domain" description="Fatty acid desaturase" evidence="15">
    <location>
        <begin position="77"/>
        <end position="281"/>
    </location>
</feature>